<dbReference type="SMART" id="SM00320">
    <property type="entry name" value="WD40"/>
    <property type="match status" value="4"/>
</dbReference>
<dbReference type="EMBL" id="NHYD01003207">
    <property type="protein sequence ID" value="PPQ81833.1"/>
    <property type="molecule type" value="Genomic_DNA"/>
</dbReference>
<dbReference type="InterPro" id="IPR051179">
    <property type="entry name" value="WD_repeat_multifunction"/>
</dbReference>
<keyword evidence="2" id="KW-0677">Repeat</keyword>
<dbReference type="AlphaFoldDB" id="A0A409WTI5"/>
<dbReference type="PANTHER" id="PTHR19857:SF8">
    <property type="entry name" value="ANGIO-ASSOCIATED MIGRATORY CELL PROTEIN"/>
    <property type="match status" value="1"/>
</dbReference>
<evidence type="ECO:0000256" key="1">
    <source>
        <dbReference type="ARBA" id="ARBA00022574"/>
    </source>
</evidence>
<sequence length="401" mass="43953">MNLNASFVLAKELKNPGVEHVDHLLFSNNAKFLLTAGDSDKVFVWNTETFRTEQVLENKGWGQVTCLAWAYADSPGGEAITVLCVGSVAGSLTMFIMDSRSVKPFKERGTMTQIFTSNDTVENVAFDKITGRLVASSHSGAVKMYHVEATAGLVRLIWEAPSHRPGIPTSVIFYGDKNQNLLSFGLEDGVVHCQDAANGNILWNKELASGIGSAALSSDQKAVIVNNLNNGNFDVYQPPDMSPLQSLAVGDSKTTHCYFIKQCKFIEGSKLSICGSHNNKVYIFDVANNYILQTLTSSDKDTHMTQAVAVTEAESRKVFIAASSNGSIYLWEKRAVTLTTGHLNSESRPGTTLYGYLRTHSPLFFFVALVTYPTWSPHAFAIYTYIISKMTENGLIREEGA</sequence>
<comment type="caution">
    <text evidence="4">The sequence shown here is derived from an EMBL/GenBank/DDBJ whole genome shotgun (WGS) entry which is preliminary data.</text>
</comment>
<evidence type="ECO:0000313" key="5">
    <source>
        <dbReference type="Proteomes" id="UP000283269"/>
    </source>
</evidence>
<dbReference type="InterPro" id="IPR036322">
    <property type="entry name" value="WD40_repeat_dom_sf"/>
</dbReference>
<reference evidence="4 5" key="1">
    <citation type="journal article" date="2018" name="Evol. Lett.">
        <title>Horizontal gene cluster transfer increased hallucinogenic mushroom diversity.</title>
        <authorList>
            <person name="Reynolds H.T."/>
            <person name="Vijayakumar V."/>
            <person name="Gluck-Thaler E."/>
            <person name="Korotkin H.B."/>
            <person name="Matheny P.B."/>
            <person name="Slot J.C."/>
        </authorList>
    </citation>
    <scope>NUCLEOTIDE SEQUENCE [LARGE SCALE GENOMIC DNA]</scope>
    <source>
        <strain evidence="4 5">2631</strain>
    </source>
</reference>
<keyword evidence="3" id="KW-0812">Transmembrane</keyword>
<keyword evidence="3" id="KW-0472">Membrane</keyword>
<dbReference type="InParanoid" id="A0A409WTI5"/>
<dbReference type="Gene3D" id="2.130.10.10">
    <property type="entry name" value="YVTN repeat-like/Quinoprotein amine dehydrogenase"/>
    <property type="match status" value="1"/>
</dbReference>
<dbReference type="OrthoDB" id="3238562at2759"/>
<evidence type="ECO:0008006" key="6">
    <source>
        <dbReference type="Google" id="ProtNLM"/>
    </source>
</evidence>
<protein>
    <recommendedName>
        <fullName evidence="6">Anaphase-promoting complex subunit 4 WD40 domain-containing protein</fullName>
    </recommendedName>
</protein>
<keyword evidence="1" id="KW-0853">WD repeat</keyword>
<keyword evidence="5" id="KW-1185">Reference proteome</keyword>
<proteinExistence type="predicted"/>
<dbReference type="Proteomes" id="UP000283269">
    <property type="component" value="Unassembled WGS sequence"/>
</dbReference>
<accession>A0A409WTI5</accession>
<name>A0A409WTI5_PSICY</name>
<organism evidence="4 5">
    <name type="scientific">Psilocybe cyanescens</name>
    <dbReference type="NCBI Taxonomy" id="93625"/>
    <lineage>
        <taxon>Eukaryota</taxon>
        <taxon>Fungi</taxon>
        <taxon>Dikarya</taxon>
        <taxon>Basidiomycota</taxon>
        <taxon>Agaricomycotina</taxon>
        <taxon>Agaricomycetes</taxon>
        <taxon>Agaricomycetidae</taxon>
        <taxon>Agaricales</taxon>
        <taxon>Agaricineae</taxon>
        <taxon>Strophariaceae</taxon>
        <taxon>Psilocybe</taxon>
    </lineage>
</organism>
<evidence type="ECO:0000313" key="4">
    <source>
        <dbReference type="EMBL" id="PPQ81833.1"/>
    </source>
</evidence>
<dbReference type="InterPro" id="IPR015943">
    <property type="entry name" value="WD40/YVTN_repeat-like_dom_sf"/>
</dbReference>
<dbReference type="STRING" id="93625.A0A409WTI5"/>
<gene>
    <name evidence="4" type="ORF">CVT25_013473</name>
</gene>
<dbReference type="InterPro" id="IPR001680">
    <property type="entry name" value="WD40_rpt"/>
</dbReference>
<evidence type="ECO:0000256" key="3">
    <source>
        <dbReference type="SAM" id="Phobius"/>
    </source>
</evidence>
<dbReference type="PANTHER" id="PTHR19857">
    <property type="entry name" value="MITOCHONDRIAL DIVISION PROTEIN 1-RELATED"/>
    <property type="match status" value="1"/>
</dbReference>
<feature type="transmembrane region" description="Helical" evidence="3">
    <location>
        <begin position="363"/>
        <end position="387"/>
    </location>
</feature>
<dbReference type="SUPFAM" id="SSF50978">
    <property type="entry name" value="WD40 repeat-like"/>
    <property type="match status" value="1"/>
</dbReference>
<evidence type="ECO:0000256" key="2">
    <source>
        <dbReference type="ARBA" id="ARBA00022737"/>
    </source>
</evidence>
<keyword evidence="3" id="KW-1133">Transmembrane helix</keyword>